<gene>
    <name evidence="2" type="ORF">KsCSTR_05700</name>
    <name evidence="1" type="ORF">kustd1925</name>
</gene>
<accession>Q1Q003</accession>
<reference evidence="2 3" key="3">
    <citation type="submission" date="2020-02" db="EMBL/GenBank/DDBJ databases">
        <title>Newly sequenced genome of strain CSTR1 showed variability in Candidatus Kuenenia stuttgartiensis genomes.</title>
        <authorList>
            <person name="Ding C."/>
            <person name="Adrian L."/>
        </authorList>
    </citation>
    <scope>NUCLEOTIDE SEQUENCE [LARGE SCALE GENOMIC DNA]</scope>
    <source>
        <strain evidence="2 3">CSTR1</strain>
    </source>
</reference>
<protein>
    <submittedName>
        <fullName evidence="1">Uncharacterized protein</fullName>
    </submittedName>
</protein>
<evidence type="ECO:0000313" key="2">
    <source>
        <dbReference type="EMBL" id="QII09949.1"/>
    </source>
</evidence>
<dbReference type="EMBL" id="CT573072">
    <property type="protein sequence ID" value="CAJ72670.1"/>
    <property type="molecule type" value="Genomic_DNA"/>
</dbReference>
<organism evidence="1">
    <name type="scientific">Kuenenia stuttgartiensis</name>
    <dbReference type="NCBI Taxonomy" id="174633"/>
    <lineage>
        <taxon>Bacteria</taxon>
        <taxon>Pseudomonadati</taxon>
        <taxon>Planctomycetota</taxon>
        <taxon>Candidatus Brocadiia</taxon>
        <taxon>Candidatus Brocadiales</taxon>
        <taxon>Candidatus Brocadiaceae</taxon>
        <taxon>Candidatus Kuenenia</taxon>
    </lineage>
</organism>
<dbReference type="EMBL" id="CP049055">
    <property type="protein sequence ID" value="QII09949.1"/>
    <property type="molecule type" value="Genomic_DNA"/>
</dbReference>
<dbReference type="Proteomes" id="UP000501926">
    <property type="component" value="Chromosome"/>
</dbReference>
<evidence type="ECO:0000313" key="1">
    <source>
        <dbReference type="EMBL" id="CAJ72670.1"/>
    </source>
</evidence>
<sequence>MERNVIFFVTEKMTYISLEISSALLSGKDLFIQAKSSACHAFKLRGIALPDIFYSCHVKPIIF</sequence>
<reference evidence="1" key="2">
    <citation type="submission" date="2006-01" db="EMBL/GenBank/DDBJ databases">
        <authorList>
            <person name="Genoscope"/>
        </authorList>
    </citation>
    <scope>NUCLEOTIDE SEQUENCE</scope>
</reference>
<evidence type="ECO:0000313" key="3">
    <source>
        <dbReference type="Proteomes" id="UP000501926"/>
    </source>
</evidence>
<name>Q1Q003_KUEST</name>
<proteinExistence type="predicted"/>
<reference evidence="1" key="1">
    <citation type="journal article" date="2006" name="Nature">
        <title>Deciphering the evolution and metabolism of an anammox bacterium from a community genome.</title>
        <authorList>
            <person name="Strous M."/>
            <person name="Pelletier E."/>
            <person name="Mangenot S."/>
            <person name="Rattei T."/>
            <person name="Lehner A."/>
            <person name="Taylor M.W."/>
            <person name="Horn M."/>
            <person name="Daims H."/>
            <person name="Bartol-Mavel D."/>
            <person name="Wincker P."/>
            <person name="Barbe V."/>
            <person name="Fonknechten N."/>
            <person name="Vallenet D."/>
            <person name="Segurens B."/>
            <person name="Schenowitz-Truong C."/>
            <person name="Medigue C."/>
            <person name="Collingro A."/>
            <person name="Snel B."/>
            <person name="Dutilh B.E."/>
            <person name="OpDenCamp H.J.M."/>
            <person name="vanDerDrift C."/>
            <person name="Cirpus I."/>
            <person name="vanDePas-Schoonen K.T."/>
            <person name="Harhangi H.R."/>
            <person name="vanNiftrik L."/>
            <person name="Schmid M."/>
            <person name="Keltjens J."/>
            <person name="vanDeVossenberg J."/>
            <person name="Kartal B."/>
            <person name="Meier H."/>
            <person name="Frishman D."/>
            <person name="Huynen M.A."/>
            <person name="Mewes H."/>
            <person name="Weissenbach J."/>
            <person name="Jetten M.S.M."/>
            <person name="Wagner M."/>
            <person name="LePaslier D."/>
        </authorList>
    </citation>
    <scope>NUCLEOTIDE SEQUENCE</scope>
</reference>
<dbReference type="AlphaFoldDB" id="Q1Q003"/>